<evidence type="ECO:0000313" key="2">
    <source>
        <dbReference type="EMBL" id="PMP17821.1"/>
    </source>
</evidence>
<accession>A0A2N7NNE3</accession>
<organism evidence="2 4">
    <name type="scientific">Vibrio tasmaniensis</name>
    <dbReference type="NCBI Taxonomy" id="212663"/>
    <lineage>
        <taxon>Bacteria</taxon>
        <taxon>Pseudomonadati</taxon>
        <taxon>Pseudomonadota</taxon>
        <taxon>Gammaproteobacteria</taxon>
        <taxon>Vibrionales</taxon>
        <taxon>Vibrionaceae</taxon>
        <taxon>Vibrio</taxon>
    </lineage>
</organism>
<reference evidence="2" key="2">
    <citation type="submission" date="2016-07" db="EMBL/GenBank/DDBJ databases">
        <authorList>
            <person name="Wan K."/>
            <person name="Booth B."/>
            <person name="Spirohn K."/>
            <person name="Hao T."/>
            <person name="Hu Y."/>
            <person name="Calderwood M."/>
            <person name="Hill D."/>
            <person name="Mohr S."/>
            <person name="Vidal M."/>
            <person name="Celniker S."/>
            <person name="Perrimon N."/>
        </authorList>
    </citation>
    <scope>NUCLEOTIDE SEQUENCE</scope>
    <source>
        <strain evidence="2">10N.222.48.A2</strain>
    </source>
</reference>
<keyword evidence="1" id="KW-0812">Transmembrane</keyword>
<dbReference type="EMBL" id="MDBP01000014">
    <property type="protein sequence ID" value="PMP17821.1"/>
    <property type="molecule type" value="Genomic_DNA"/>
</dbReference>
<protein>
    <submittedName>
        <fullName evidence="2">Uncharacterized protein</fullName>
    </submittedName>
</protein>
<reference evidence="4" key="1">
    <citation type="submission" date="2016-07" db="EMBL/GenBank/DDBJ databases">
        <title>Nontailed viruses are major unrecognized killers of bacteria in the ocean.</title>
        <authorList>
            <person name="Kauffman K."/>
            <person name="Hussain F."/>
            <person name="Yang J."/>
            <person name="Arevalo P."/>
            <person name="Brown J."/>
            <person name="Cutler M."/>
            <person name="Kelly L."/>
            <person name="Polz M.F."/>
        </authorList>
    </citation>
    <scope>NUCLEOTIDE SEQUENCE [LARGE SCALE GENOMIC DNA]</scope>
    <source>
        <strain evidence="4">10N.222.48.A2</strain>
    </source>
</reference>
<dbReference type="AlphaFoldDB" id="A0A2N7NNE3"/>
<gene>
    <name evidence="2" type="ORF">BCS92_05280</name>
    <name evidence="3" type="ORF">FC057_20280</name>
</gene>
<keyword evidence="1" id="KW-0472">Membrane</keyword>
<evidence type="ECO:0000256" key="1">
    <source>
        <dbReference type="SAM" id="Phobius"/>
    </source>
</evidence>
<dbReference type="Proteomes" id="UP000235579">
    <property type="component" value="Unassembled WGS sequence"/>
</dbReference>
<evidence type="ECO:0000313" key="5">
    <source>
        <dbReference type="Proteomes" id="UP000308018"/>
    </source>
</evidence>
<reference evidence="2" key="3">
    <citation type="journal article" date="2018" name="Nature">
        <title>A major lineage of non-tailed dsDNA viruses as unrecognized killers of marine bacteria.</title>
        <authorList>
            <person name="Kauffman K.M."/>
            <person name="Hussain F.A."/>
            <person name="Yang J."/>
            <person name="Arevalo P."/>
            <person name="Brown J.M."/>
            <person name="Chang W.K."/>
            <person name="VanInsberghe D."/>
            <person name="Elsherbini J."/>
            <person name="Sharma R.S."/>
            <person name="Cutler M.B."/>
            <person name="Kelly L."/>
            <person name="Polz M.F."/>
        </authorList>
    </citation>
    <scope>NUCLEOTIDE SEQUENCE</scope>
    <source>
        <strain evidence="2">10N.222.48.A2</strain>
    </source>
</reference>
<dbReference type="RefSeq" id="WP_102257468.1">
    <property type="nucleotide sequence ID" value="NZ_MDBG01000173.1"/>
</dbReference>
<feature type="transmembrane region" description="Helical" evidence="1">
    <location>
        <begin position="18"/>
        <end position="39"/>
    </location>
</feature>
<dbReference type="EMBL" id="SYVV01000037">
    <property type="protein sequence ID" value="TKG29026.1"/>
    <property type="molecule type" value="Genomic_DNA"/>
</dbReference>
<sequence>MAYGANRNLMLRSRQRGFITSLFFAAALASLTVILSMWLEVEKRKIFAKQYKSIVNSQEHLFKGLDQYFQIACSKNGIVPPTSVAKLTSTGFIDEGMNYNPHNYNYIITIRRPTVSFEANSNRAIADGRTLFSIVAQVPDAKQRSELVYNYRKTNLEYSVSGNAVTVSRHYIAAEGNDADSMLYDGMIVGNNGGSFVCI</sequence>
<keyword evidence="1" id="KW-1133">Transmembrane helix</keyword>
<name>A0A2N7NNE3_9VIBR</name>
<evidence type="ECO:0000313" key="3">
    <source>
        <dbReference type="EMBL" id="TKG29026.1"/>
    </source>
</evidence>
<dbReference type="Proteomes" id="UP000308018">
    <property type="component" value="Unassembled WGS sequence"/>
</dbReference>
<comment type="caution">
    <text evidence="2">The sequence shown here is derived from an EMBL/GenBank/DDBJ whole genome shotgun (WGS) entry which is preliminary data.</text>
</comment>
<evidence type="ECO:0000313" key="4">
    <source>
        <dbReference type="Proteomes" id="UP000235579"/>
    </source>
</evidence>
<reference evidence="3 5" key="4">
    <citation type="submission" date="2019-04" db="EMBL/GenBank/DDBJ databases">
        <title>A reverse ecology approach based on a biological definition of microbial populations.</title>
        <authorList>
            <person name="Arevalo P."/>
            <person name="Vaninsberghe D."/>
            <person name="Elsherbini J."/>
            <person name="Gore J."/>
            <person name="Polz M."/>
        </authorList>
    </citation>
    <scope>NUCLEOTIDE SEQUENCE [LARGE SCALE GENOMIC DNA]</scope>
    <source>
        <strain evidence="3 5">10N.222.45.A8</strain>
    </source>
</reference>
<proteinExistence type="predicted"/>